<organism evidence="1 2">
    <name type="scientific">Chitinophaga niabensis</name>
    <dbReference type="NCBI Taxonomy" id="536979"/>
    <lineage>
        <taxon>Bacteria</taxon>
        <taxon>Pseudomonadati</taxon>
        <taxon>Bacteroidota</taxon>
        <taxon>Chitinophagia</taxon>
        <taxon>Chitinophagales</taxon>
        <taxon>Chitinophagaceae</taxon>
        <taxon>Chitinophaga</taxon>
    </lineage>
</organism>
<proteinExistence type="predicted"/>
<protein>
    <submittedName>
        <fullName evidence="1">Uncharacterized protein</fullName>
    </submittedName>
</protein>
<gene>
    <name evidence="1" type="ORF">SAMN04488055_5782</name>
</gene>
<dbReference type="STRING" id="536979.SAMN04488055_5782"/>
<dbReference type="EMBL" id="FSRA01000002">
    <property type="protein sequence ID" value="SIO55532.1"/>
    <property type="molecule type" value="Genomic_DNA"/>
</dbReference>
<keyword evidence="2" id="KW-1185">Reference proteome</keyword>
<reference evidence="1 2" key="1">
    <citation type="submission" date="2016-11" db="EMBL/GenBank/DDBJ databases">
        <authorList>
            <person name="Jaros S."/>
            <person name="Januszkiewicz K."/>
            <person name="Wedrychowicz H."/>
        </authorList>
    </citation>
    <scope>NUCLEOTIDE SEQUENCE [LARGE SCALE GENOMIC DNA]</scope>
    <source>
        <strain evidence="1 2">DSM 24787</strain>
    </source>
</reference>
<dbReference type="OrthoDB" id="658345at2"/>
<sequence length="164" mass="18815">MKMRDYLQQKKSENYQDAEARGLLKAGAVAILLSKKFNTKISAKELIPFAQEWHHAGIFKVGDRLKGKRVYFFHPSQVEDIPLEKILQNRTPVVVKDIVQGWYPQFFKMTDPVTRRTSSKPFLGIYKGPANKAPKGFKSLNEEQLASAEKQRGRALKPFEDCVF</sequence>
<evidence type="ECO:0000313" key="2">
    <source>
        <dbReference type="Proteomes" id="UP000185003"/>
    </source>
</evidence>
<dbReference type="AlphaFoldDB" id="A0A1N6KG32"/>
<dbReference type="Proteomes" id="UP000185003">
    <property type="component" value="Unassembled WGS sequence"/>
</dbReference>
<dbReference type="RefSeq" id="WP_074242976.1">
    <property type="nucleotide sequence ID" value="NZ_FSRA01000002.1"/>
</dbReference>
<accession>A0A1N6KG32</accession>
<evidence type="ECO:0000313" key="1">
    <source>
        <dbReference type="EMBL" id="SIO55532.1"/>
    </source>
</evidence>
<name>A0A1N6KG32_9BACT</name>